<dbReference type="AlphaFoldDB" id="A0A1A9GS03"/>
<feature type="compositionally biased region" description="Basic residues" evidence="1">
    <location>
        <begin position="221"/>
        <end position="234"/>
    </location>
</feature>
<dbReference type="STRING" id="1300347.I601_4095"/>
<accession>A0A1A9GS03</accession>
<feature type="region of interest" description="Disordered" evidence="1">
    <location>
        <begin position="112"/>
        <end position="374"/>
    </location>
</feature>
<evidence type="ECO:0000256" key="1">
    <source>
        <dbReference type="SAM" id="MobiDB-lite"/>
    </source>
</evidence>
<reference evidence="2 3" key="1">
    <citation type="submission" date="2016-03" db="EMBL/GenBank/DDBJ databases">
        <title>Complete genome sequence of a soil Actinobacterium, Nocardioides dokdonensis FR1436.</title>
        <authorList>
            <person name="Kwon S.-K."/>
            <person name="Kim K."/>
            <person name="Kim J.F."/>
        </authorList>
    </citation>
    <scope>NUCLEOTIDE SEQUENCE [LARGE SCALE GENOMIC DNA]</scope>
    <source>
        <strain evidence="2 3">FR1436</strain>
    </source>
</reference>
<protein>
    <submittedName>
        <fullName evidence="2">Uncharacterized protein</fullName>
    </submittedName>
</protein>
<sequence length="410" mass="43496">MRLRVHPALADLGSAVGSPEQSAVVGRLSGRAIEDPPDQHGNADGGHGLLDALARNRVTDRIDGSRVLRPHHQRERLPLLGGEAVGERRGRLHMVAGDRPVMASQIPAITGHAALDRGHHGRRGRRHPVGPSRPCENGRANPRQHPGGRCATPRGAAQEDAAGVGKCEASGRDEEPGPGDPGVGKKRLPRGVDGGEPEPPPRHTSQRPAAAQRLDTDPHRPGPHRPGRERRHRAHPDAGHGDTHRQGTGKAQPGRPTDRVLQPPQQHEHEGQTEAQPGQGREPQRCAGHAGPQQRHRDRCEPARAHRFEAQRGHQSTSGGTDRVDKAAVPADRAAPAEHAAEAVSVSWRPGAGRGAGNHGPAARCGRVGGHGTLRTELEPTRAATRRDEPIGLRCSIVDSRVGCGGVEVG</sequence>
<feature type="compositionally biased region" description="Basic and acidic residues" evidence="1">
    <location>
        <begin position="235"/>
        <end position="245"/>
    </location>
</feature>
<dbReference type="Proteomes" id="UP000077868">
    <property type="component" value="Chromosome"/>
</dbReference>
<feature type="compositionally biased region" description="Basic residues" evidence="1">
    <location>
        <begin position="119"/>
        <end position="128"/>
    </location>
</feature>
<gene>
    <name evidence="2" type="ORF">I601_4095</name>
</gene>
<proteinExistence type="predicted"/>
<keyword evidence="3" id="KW-1185">Reference proteome</keyword>
<evidence type="ECO:0000313" key="2">
    <source>
        <dbReference type="EMBL" id="ANH40490.1"/>
    </source>
</evidence>
<dbReference type="EMBL" id="CP015079">
    <property type="protein sequence ID" value="ANH40490.1"/>
    <property type="molecule type" value="Genomic_DNA"/>
</dbReference>
<name>A0A1A9GS03_9ACTN</name>
<feature type="compositionally biased region" description="Basic and acidic residues" evidence="1">
    <location>
        <begin position="298"/>
        <end position="312"/>
    </location>
</feature>
<dbReference type="KEGG" id="ndk:I601_4095"/>
<organism evidence="2 3">
    <name type="scientific">Nocardioides dokdonensis FR1436</name>
    <dbReference type="NCBI Taxonomy" id="1300347"/>
    <lineage>
        <taxon>Bacteria</taxon>
        <taxon>Bacillati</taxon>
        <taxon>Actinomycetota</taxon>
        <taxon>Actinomycetes</taxon>
        <taxon>Propionibacteriales</taxon>
        <taxon>Nocardioidaceae</taxon>
        <taxon>Nocardioides</taxon>
    </lineage>
</organism>
<dbReference type="PATRIC" id="fig|1300347.3.peg.4103"/>
<evidence type="ECO:0000313" key="3">
    <source>
        <dbReference type="Proteomes" id="UP000077868"/>
    </source>
</evidence>